<keyword evidence="2" id="KW-1185">Reference proteome</keyword>
<dbReference type="AlphaFoldDB" id="A0AAN9IMA5"/>
<dbReference type="EMBL" id="JAYWIO010000002">
    <property type="protein sequence ID" value="KAK7282653.1"/>
    <property type="molecule type" value="Genomic_DNA"/>
</dbReference>
<dbReference type="Proteomes" id="UP001372338">
    <property type="component" value="Unassembled WGS sequence"/>
</dbReference>
<reference evidence="1 2" key="1">
    <citation type="submission" date="2024-01" db="EMBL/GenBank/DDBJ databases">
        <title>The genomes of 5 underutilized Papilionoideae crops provide insights into root nodulation and disease resistanc.</title>
        <authorList>
            <person name="Yuan L."/>
        </authorList>
    </citation>
    <scope>NUCLEOTIDE SEQUENCE [LARGE SCALE GENOMIC DNA]</scope>
    <source>
        <strain evidence="1">ZHUSHIDOU_FW_LH</strain>
        <tissue evidence="1">Leaf</tissue>
    </source>
</reference>
<evidence type="ECO:0000313" key="1">
    <source>
        <dbReference type="EMBL" id="KAK7282653.1"/>
    </source>
</evidence>
<gene>
    <name evidence="1" type="ORF">RIF29_11598</name>
</gene>
<proteinExistence type="predicted"/>
<name>A0AAN9IMA5_CROPI</name>
<accession>A0AAN9IMA5</accession>
<protein>
    <submittedName>
        <fullName evidence="1">Uncharacterized protein</fullName>
    </submittedName>
</protein>
<organism evidence="1 2">
    <name type="scientific">Crotalaria pallida</name>
    <name type="common">Smooth rattlebox</name>
    <name type="synonym">Crotalaria striata</name>
    <dbReference type="NCBI Taxonomy" id="3830"/>
    <lineage>
        <taxon>Eukaryota</taxon>
        <taxon>Viridiplantae</taxon>
        <taxon>Streptophyta</taxon>
        <taxon>Embryophyta</taxon>
        <taxon>Tracheophyta</taxon>
        <taxon>Spermatophyta</taxon>
        <taxon>Magnoliopsida</taxon>
        <taxon>eudicotyledons</taxon>
        <taxon>Gunneridae</taxon>
        <taxon>Pentapetalae</taxon>
        <taxon>rosids</taxon>
        <taxon>fabids</taxon>
        <taxon>Fabales</taxon>
        <taxon>Fabaceae</taxon>
        <taxon>Papilionoideae</taxon>
        <taxon>50 kb inversion clade</taxon>
        <taxon>genistoids sensu lato</taxon>
        <taxon>core genistoids</taxon>
        <taxon>Crotalarieae</taxon>
        <taxon>Crotalaria</taxon>
    </lineage>
</organism>
<comment type="caution">
    <text evidence="1">The sequence shown here is derived from an EMBL/GenBank/DDBJ whole genome shotgun (WGS) entry which is preliminary data.</text>
</comment>
<evidence type="ECO:0000313" key="2">
    <source>
        <dbReference type="Proteomes" id="UP001372338"/>
    </source>
</evidence>
<sequence length="68" mass="7873">MILYNIRNENLLAGCVADGADFSCEFRCNLFIFNFSMAFTKSSLIHVCAHFRMVMSFGLQKSNWLLRE</sequence>